<dbReference type="PANTHER" id="PTHR10566">
    <property type="entry name" value="CHAPERONE-ACTIVITY OF BC1 COMPLEX CABC1 -RELATED"/>
    <property type="match status" value="1"/>
</dbReference>
<name>A0A9X2F7Z2_9BACT</name>
<dbReference type="InterPro" id="IPR004147">
    <property type="entry name" value="ABC1_dom"/>
</dbReference>
<accession>A0A9X2F7Z2</accession>
<organism evidence="3 4">
    <name type="scientific">Aeoliella straminimaris</name>
    <dbReference type="NCBI Taxonomy" id="2954799"/>
    <lineage>
        <taxon>Bacteria</taxon>
        <taxon>Pseudomonadati</taxon>
        <taxon>Planctomycetota</taxon>
        <taxon>Planctomycetia</taxon>
        <taxon>Pirellulales</taxon>
        <taxon>Lacipirellulaceae</taxon>
        <taxon>Aeoliella</taxon>
    </lineage>
</organism>
<gene>
    <name evidence="3" type="ORF">NG895_04980</name>
</gene>
<dbReference type="EMBL" id="JAMXLR010000020">
    <property type="protein sequence ID" value="MCO6043252.1"/>
    <property type="molecule type" value="Genomic_DNA"/>
</dbReference>
<dbReference type="SUPFAM" id="SSF56112">
    <property type="entry name" value="Protein kinase-like (PK-like)"/>
    <property type="match status" value="1"/>
</dbReference>
<dbReference type="RefSeq" id="WP_252851353.1">
    <property type="nucleotide sequence ID" value="NZ_JAMXLR010000020.1"/>
</dbReference>
<sequence length="499" mass="55380">MVQWNLIIDEDALASVLPDEYAKLARPVAGALAVFLEGLADERQNAILAAQAALPAEVDISGRLAVLAKSCPVLHKLGQILARDPVLAPELREELQQLESLPPTVAHGTITNTLNRELGSLPQLGIELVEPAIAEASVAVVVGYTQAVEDTTRRGVLKLLKPGIEERLAEELELAARVGEYLDHRCEELGIPSLDYKETFDQVRDKLQWEVRLDREQQNLLTAGRIYAGEPRVHIPSLHEYCTPRVTAMEWLSGAKLTDHDHEDKNTRRSLAALAVETLLAKPMFSQDSDTLFHCDPHAGNLLHTDQGRLGILDWSLVGYLTEKERVALVQVVLAAAMLNASEVVRALDVVATSVGDRDKLQAVAERWIQKVGRGSLPGLNWMVGMLDQAYQEAGLRLGPDLLLFRKTLHTLDGVLHDLGIDDDRLDSVLLQHFLRQFIAEWPQRWIALPHWRGFATRLSNFDLARCLMETPHAAARLWLSQINDRLSAFQQSAAPATK</sequence>
<evidence type="ECO:0000313" key="4">
    <source>
        <dbReference type="Proteomes" id="UP001155241"/>
    </source>
</evidence>
<evidence type="ECO:0000313" key="3">
    <source>
        <dbReference type="EMBL" id="MCO6043252.1"/>
    </source>
</evidence>
<reference evidence="3" key="1">
    <citation type="submission" date="2022-06" db="EMBL/GenBank/DDBJ databases">
        <title>Aeoliella straminimaris, a novel planctomycete from sediments.</title>
        <authorList>
            <person name="Vitorino I.R."/>
            <person name="Lage O.M."/>
        </authorList>
    </citation>
    <scope>NUCLEOTIDE SEQUENCE</scope>
    <source>
        <strain evidence="3">ICT_H6.2</strain>
    </source>
</reference>
<dbReference type="AlphaFoldDB" id="A0A9X2F7Z2"/>
<evidence type="ECO:0000256" key="1">
    <source>
        <dbReference type="ARBA" id="ARBA00009670"/>
    </source>
</evidence>
<proteinExistence type="inferred from homology"/>
<dbReference type="InterPro" id="IPR050154">
    <property type="entry name" value="UbiB_kinase"/>
</dbReference>
<dbReference type="InterPro" id="IPR011009">
    <property type="entry name" value="Kinase-like_dom_sf"/>
</dbReference>
<feature type="domain" description="ABC1 atypical kinase-like" evidence="2">
    <location>
        <begin position="111"/>
        <end position="346"/>
    </location>
</feature>
<keyword evidence="4" id="KW-1185">Reference proteome</keyword>
<evidence type="ECO:0000259" key="2">
    <source>
        <dbReference type="Pfam" id="PF03109"/>
    </source>
</evidence>
<comment type="similarity">
    <text evidence="1">Belongs to the protein kinase superfamily. ADCK protein kinase family.</text>
</comment>
<dbReference type="Proteomes" id="UP001155241">
    <property type="component" value="Unassembled WGS sequence"/>
</dbReference>
<comment type="caution">
    <text evidence="3">The sequence shown here is derived from an EMBL/GenBank/DDBJ whole genome shotgun (WGS) entry which is preliminary data.</text>
</comment>
<dbReference type="Pfam" id="PF03109">
    <property type="entry name" value="ABC1"/>
    <property type="match status" value="1"/>
</dbReference>
<protein>
    <submittedName>
        <fullName evidence="3">AarF/UbiB family protein</fullName>
    </submittedName>
</protein>
<dbReference type="PANTHER" id="PTHR10566:SF113">
    <property type="entry name" value="PROTEIN ACTIVITY OF BC1 COMPLEX KINASE 7, CHLOROPLASTIC"/>
    <property type="match status" value="1"/>
</dbReference>